<reference evidence="2" key="1">
    <citation type="journal article" date="2023" name="bioRxiv">
        <title>Scaffold-level genome assemblies of two parasitoid biocontrol wasps reveal the parthenogenesis mechanism and an associated novel virus.</title>
        <authorList>
            <person name="Inwood S."/>
            <person name="Skelly J."/>
            <person name="Guhlin J."/>
            <person name="Harrop T."/>
            <person name="Goldson S."/>
            <person name="Dearden P."/>
        </authorList>
    </citation>
    <scope>NUCLEOTIDE SEQUENCE</scope>
    <source>
        <strain evidence="2">Lincoln</strain>
        <tissue evidence="2">Whole body</tissue>
    </source>
</reference>
<dbReference type="InterPro" id="IPR056343">
    <property type="entry name" value="CFAP47_dom"/>
</dbReference>
<organism evidence="2 3">
    <name type="scientific">Microctonus hyperodae</name>
    <name type="common">Parasitoid wasp</name>
    <dbReference type="NCBI Taxonomy" id="165561"/>
    <lineage>
        <taxon>Eukaryota</taxon>
        <taxon>Metazoa</taxon>
        <taxon>Ecdysozoa</taxon>
        <taxon>Arthropoda</taxon>
        <taxon>Hexapoda</taxon>
        <taxon>Insecta</taxon>
        <taxon>Pterygota</taxon>
        <taxon>Neoptera</taxon>
        <taxon>Endopterygota</taxon>
        <taxon>Hymenoptera</taxon>
        <taxon>Apocrita</taxon>
        <taxon>Ichneumonoidea</taxon>
        <taxon>Braconidae</taxon>
        <taxon>Euphorinae</taxon>
        <taxon>Microctonus</taxon>
    </lineage>
</organism>
<comment type="caution">
    <text evidence="2">The sequence shown here is derived from an EMBL/GenBank/DDBJ whole genome shotgun (WGS) entry which is preliminary data.</text>
</comment>
<accession>A0AA39G7G8</accession>
<evidence type="ECO:0000259" key="1">
    <source>
        <dbReference type="PROSITE" id="PS50021"/>
    </source>
</evidence>
<dbReference type="SUPFAM" id="SSF47576">
    <property type="entry name" value="Calponin-homology domain, CH-domain"/>
    <property type="match status" value="1"/>
</dbReference>
<dbReference type="EMBL" id="JAQQBR010000001">
    <property type="protein sequence ID" value="KAK0182962.1"/>
    <property type="molecule type" value="Genomic_DNA"/>
</dbReference>
<dbReference type="Gene3D" id="1.10.418.10">
    <property type="entry name" value="Calponin-like domain"/>
    <property type="match status" value="1"/>
</dbReference>
<gene>
    <name evidence="2" type="ORF">PV327_001041</name>
</gene>
<dbReference type="PANTHER" id="PTHR45912">
    <property type="entry name" value="CILIA- AND FLAGELLA-ASSOCIATED PROTEIN 47"/>
    <property type="match status" value="1"/>
</dbReference>
<dbReference type="GO" id="GO:0005929">
    <property type="term" value="C:cilium"/>
    <property type="evidence" value="ECO:0007669"/>
    <property type="project" value="TreeGrafter"/>
</dbReference>
<dbReference type="GO" id="GO:0060271">
    <property type="term" value="P:cilium assembly"/>
    <property type="evidence" value="ECO:0007669"/>
    <property type="project" value="TreeGrafter"/>
</dbReference>
<feature type="domain" description="Calponin-homology (CH)" evidence="1">
    <location>
        <begin position="1679"/>
        <end position="1810"/>
    </location>
</feature>
<protein>
    <recommendedName>
        <fullName evidence="1">Calponin-homology (CH) domain-containing protein</fullName>
    </recommendedName>
</protein>
<evidence type="ECO:0000313" key="3">
    <source>
        <dbReference type="Proteomes" id="UP001168972"/>
    </source>
</evidence>
<dbReference type="InterPro" id="IPR013783">
    <property type="entry name" value="Ig-like_fold"/>
</dbReference>
<dbReference type="InterPro" id="IPR008962">
    <property type="entry name" value="PapD-like_sf"/>
</dbReference>
<dbReference type="InterPro" id="IPR001715">
    <property type="entry name" value="CH_dom"/>
</dbReference>
<dbReference type="PROSITE" id="PS50021">
    <property type="entry name" value="CH"/>
    <property type="match status" value="1"/>
</dbReference>
<proteinExistence type="predicted"/>
<dbReference type="Proteomes" id="UP001168972">
    <property type="component" value="Unassembled WGS sequence"/>
</dbReference>
<name>A0AA39G7G8_MICHY</name>
<dbReference type="InterPro" id="IPR036872">
    <property type="entry name" value="CH_dom_sf"/>
</dbReference>
<dbReference type="Gene3D" id="2.60.40.10">
    <property type="entry name" value="Immunoglobulins"/>
    <property type="match status" value="3"/>
</dbReference>
<sequence>MSGPFVLEESKLHTTAEHSFTIMKNKPRISPSSIGMREMSEFHDITQEIDLPKKTIHDNVLITPSYMEFKDVIEGITLRECLTIRNTGNKIAFVRIHEPNSIALKIKTMKRGMMLSPGLAIKRWISYSFKQPALLHALIPIEINGYIIDYRIICVFNYEYIEISPTSVDFGVIDIGCSSGMRLLTISNTGGKSTRFTVDLGNNGMDINVKPHRGVVRPRSTVQLHVRMIGINEGTFLNEFWIKSTPNIRVPVKAKIIIPRLVIDYPNTTGDFTLVDFSSTFYGVKKYDTLALKNMSSQFSSFVVLAEIENQLIPIEEVDLAKYPKFEVFEINPVEGRLESFHSIKFDLSFYPAASLMNREYKISSTQDFMIFIRIVRVHCTEVKDILIFRIISDIYEVFTCKLGAENRIEPKPDDPPLHKVHIQDGSTVSSDSSASTISLVHSNAELVRLCLYGEAEMVQLRFIPNELYMKIPEFGDSTTEIIQIKNLSAKSTVTIIYVKSEIASCSPSEFLALPQNSVEVMIKITGKKYRQIESTFNLNFNVFVDTAKSQSENIKIKIASYTVKCSLRTRLEEIKKGKIIYKSADKTSNNDDEIPGRLIEIEKYNLQTLKSLGLTNRNKSRQSLKSIDTTKMSLSPLQIYHVKVSPTIFTFGSVAQRAPSYQELTFENQNKFSVMVRLVSLSAKNIRFLSGDTIILKPNQSITKVVEFRGDQVGKFNSYIDYVINDHHTYELALTADVNYKYLTLSTHEIILGSDYSPQESYQPICSYLQLKNKLNARTSFKWEISTTASYIIDPSIGSVPGKSNLWINVLHILDFNRNDQAETVVICEGGHQGTLKINTIFSVLQVAFLNEIIDVGEIGLNLPHKVKSILHNAGNNEVLFQVDSSGLPDGCDVYPQRGIILPRGIKIIYVVLKFCACLQFTVTINVIVQKRKTLTLKIKGEVAFPKIKFTPNYINIGRISTSSYKIYQLSARNSGNVSATLRFPLEEFPEFRVVLVNTQLNYSGQDNVTITISPSETQVFYLHFQPVNLASYAIYLPIIINDILGPVIWKNADTLRPKSFLNQDEILYNNFGAMKLIDIPTVLPKINIEGTVIRQILTYNKLHFSFDVEKNTLDDVLRIYNSSTLEIPFTVYINKQFDSKSPFSIEWDSGKELTPDSNTESFKCLLLPKEEIHFRINFKPNDRGFFTAEIAVSALGELDTKMFNIINLEGKKLKPSIISQTNEIFFNPIPLMIKAEETFHVTLNNFPMNTVIIGDVEEPQKYSGTFNKHILTITFPSGNILLTNTESEEMIIHLSLRSKYSVSFQTRIIIHDENNEDRWFIFVYGIVDNCLLTTHAYRILSNEHTKTDKINHADTHQPSYPSLHSELSGNVLKTPINRNQSRVSDSQHRLSIHSGLNHTDGSLRTSNESKLKSSLVNNNIEDEIEISDTHESKMSSISSNNFRIQHVHKLTHPSFPPNLQIEYEKHMRRTINAVEKWMYSDPLKFQFNLDLTCGITALFSGLCSIQRANSEKRKIHTIDKSFLNVLTVIYGQEIHQKILIPKSLPTDQNERINLVLKTYDRMITFLLLQNAHVSHINSKYLLNYDDYCAINDQMVNISETIFEARSRQFWLDIILQTYKQLVLSKIKANTITAIANDPKIHQSIDIIRSVSSTSCAQLFTEADINIIVKRAQEKSHFEPESILLAWLEYHFEQQCNESWLSNDLKTMNSMEEKVNLQKKIIDNFEDDLIDSLVLITVTASYCPYLIDEYFDNIFINPKNPEEYLHNAICVVRAWRKIRLGFIIEPQEIVYPNSVQMLMLIHHLFQILPTYSPRSKVKFMCPLTENIVRHIGFSNTSDSPVGLILEFFGNTSERFSVVDANLTLHLNSHDSKTIKINYHARKINKTRAYLLVCGSAIGPNFTKNHCFILDGNTSHIGSTNEYKIKSEMYCIVDKVIGITVPYKFDTDYDIWISEEMPAKPSSLKMARWSELRKKKVPRRLFINQKSLYVIKNAEKANLSITLACMAPDTRMFWIIFQAEFGDFVIKIISIPKSSLIETINIEWDRKTCICTLPKILDTCPLNIEISIPSRNLQFWNCVKTIFQKSLSSREQIFWSKQLDTNIGLKLIHWLMESYEDNTAREFLHIFDKSVDYAVSVLDGESNVIIPKTFHIPDVQQLHKNVKMKIHLSDTLSKLYCIRMTFTSLNGREQRNYNIILTCKN</sequence>
<evidence type="ECO:0000313" key="2">
    <source>
        <dbReference type="EMBL" id="KAK0182962.1"/>
    </source>
</evidence>
<dbReference type="SMART" id="SM00033">
    <property type="entry name" value="CH"/>
    <property type="match status" value="1"/>
</dbReference>
<reference evidence="2" key="2">
    <citation type="submission" date="2023-03" db="EMBL/GenBank/DDBJ databases">
        <authorList>
            <person name="Inwood S.N."/>
            <person name="Skelly J.G."/>
            <person name="Guhlin J."/>
            <person name="Harrop T.W.R."/>
            <person name="Goldson S.G."/>
            <person name="Dearden P.K."/>
        </authorList>
    </citation>
    <scope>NUCLEOTIDE SEQUENCE</scope>
    <source>
        <strain evidence="2">Lincoln</strain>
        <tissue evidence="2">Whole body</tissue>
    </source>
</reference>
<dbReference type="PANTHER" id="PTHR45912:SF3">
    <property type="entry name" value="CILIA- AND FLAGELLA-ASSOCIATED PROTEIN 47"/>
    <property type="match status" value="1"/>
</dbReference>
<keyword evidence="3" id="KW-1185">Reference proteome</keyword>
<dbReference type="Pfam" id="PF24529">
    <property type="entry name" value="CFAP47"/>
    <property type="match status" value="1"/>
</dbReference>
<dbReference type="SUPFAM" id="SSF49354">
    <property type="entry name" value="PapD-like"/>
    <property type="match status" value="1"/>
</dbReference>